<dbReference type="SUPFAM" id="SSF54236">
    <property type="entry name" value="Ubiquitin-like"/>
    <property type="match status" value="1"/>
</dbReference>
<feature type="compositionally biased region" description="Basic residues" evidence="1">
    <location>
        <begin position="1"/>
        <end position="14"/>
    </location>
</feature>
<organism evidence="3 4">
    <name type="scientific">Colocasia esculenta</name>
    <name type="common">Wild taro</name>
    <name type="synonym">Arum esculentum</name>
    <dbReference type="NCBI Taxonomy" id="4460"/>
    <lineage>
        <taxon>Eukaryota</taxon>
        <taxon>Viridiplantae</taxon>
        <taxon>Streptophyta</taxon>
        <taxon>Embryophyta</taxon>
        <taxon>Tracheophyta</taxon>
        <taxon>Spermatophyta</taxon>
        <taxon>Magnoliopsida</taxon>
        <taxon>Liliopsida</taxon>
        <taxon>Araceae</taxon>
        <taxon>Aroideae</taxon>
        <taxon>Colocasieae</taxon>
        <taxon>Colocasia</taxon>
    </lineage>
</organism>
<dbReference type="AlphaFoldDB" id="A0A843WSZ3"/>
<accession>A0A843WSZ3</accession>
<dbReference type="OrthoDB" id="428577at2759"/>
<dbReference type="Pfam" id="PF00240">
    <property type="entry name" value="ubiquitin"/>
    <property type="match status" value="1"/>
</dbReference>
<evidence type="ECO:0000259" key="2">
    <source>
        <dbReference type="PROSITE" id="PS50053"/>
    </source>
</evidence>
<sequence>MMKLRSRRLFKNSSKHGGGGSVNGGGGGRGLGGCTGDIKWELRPGGMLVQKREDGSSLGGEVIRVRVSTGSSPWHDVSVEATSTFGELKVVLSLVTGLEARAQRLVYKGKEREDADHLHMVGVRDMDKMLLLEDPAAKERKLHALRKNHQVMDTPPLPTIKV</sequence>
<feature type="domain" description="Ubiquitin-like" evidence="2">
    <location>
        <begin position="63"/>
        <end position="132"/>
    </location>
</feature>
<dbReference type="InterPro" id="IPR000626">
    <property type="entry name" value="Ubiquitin-like_dom"/>
</dbReference>
<dbReference type="Proteomes" id="UP000652761">
    <property type="component" value="Unassembled WGS sequence"/>
</dbReference>
<feature type="compositionally biased region" description="Gly residues" evidence="1">
    <location>
        <begin position="16"/>
        <end position="28"/>
    </location>
</feature>
<proteinExistence type="predicted"/>
<evidence type="ECO:0000256" key="1">
    <source>
        <dbReference type="SAM" id="MobiDB-lite"/>
    </source>
</evidence>
<evidence type="ECO:0000313" key="4">
    <source>
        <dbReference type="Proteomes" id="UP000652761"/>
    </source>
</evidence>
<protein>
    <recommendedName>
        <fullName evidence="2">Ubiquitin-like domain-containing protein</fullName>
    </recommendedName>
</protein>
<name>A0A843WSZ3_COLES</name>
<keyword evidence="4" id="KW-1185">Reference proteome</keyword>
<comment type="caution">
    <text evidence="3">The sequence shown here is derived from an EMBL/GenBank/DDBJ whole genome shotgun (WGS) entry which is preliminary data.</text>
</comment>
<gene>
    <name evidence="3" type="ORF">Taro_046119</name>
</gene>
<dbReference type="PROSITE" id="PS50053">
    <property type="entry name" value="UBIQUITIN_2"/>
    <property type="match status" value="1"/>
</dbReference>
<reference evidence="3" key="1">
    <citation type="submission" date="2017-07" db="EMBL/GenBank/DDBJ databases">
        <title>Taro Niue Genome Assembly and Annotation.</title>
        <authorList>
            <person name="Atibalentja N."/>
            <person name="Keating K."/>
            <person name="Fields C.J."/>
        </authorList>
    </citation>
    <scope>NUCLEOTIDE SEQUENCE</scope>
    <source>
        <strain evidence="3">Niue_2</strain>
        <tissue evidence="3">Leaf</tissue>
    </source>
</reference>
<dbReference type="Gene3D" id="3.10.20.90">
    <property type="entry name" value="Phosphatidylinositol 3-kinase Catalytic Subunit, Chain A, domain 1"/>
    <property type="match status" value="1"/>
</dbReference>
<dbReference type="InterPro" id="IPR029071">
    <property type="entry name" value="Ubiquitin-like_domsf"/>
</dbReference>
<dbReference type="PANTHER" id="PTHR47376">
    <property type="entry name" value="OS02G0597700 PROTEIN"/>
    <property type="match status" value="1"/>
</dbReference>
<feature type="region of interest" description="Disordered" evidence="1">
    <location>
        <begin position="1"/>
        <end position="28"/>
    </location>
</feature>
<dbReference type="EMBL" id="NMUH01005603">
    <property type="protein sequence ID" value="MQM13199.1"/>
    <property type="molecule type" value="Genomic_DNA"/>
</dbReference>
<evidence type="ECO:0000313" key="3">
    <source>
        <dbReference type="EMBL" id="MQM13199.1"/>
    </source>
</evidence>
<dbReference type="SMR" id="A0A843WSZ3"/>